<dbReference type="RefSeq" id="WP_025057604.1">
    <property type="nucleotide sequence ID" value="NZ_JAMC01000014.1"/>
</dbReference>
<gene>
    <name evidence="1" type="ORF">DSW25_04865</name>
</gene>
<evidence type="ECO:0000313" key="1">
    <source>
        <dbReference type="EMBL" id="KEJ87814.1"/>
    </source>
</evidence>
<accession>A0A073IDJ0</accession>
<sequence length="88" mass="9982">MAEEYEELQIDWRGQEITARWCPQWLGGDTAHLEIVTADRSPHPISETGYRSHFCPRELVEDAGGPVAFVMAWLETKDDGKPVQLSLI</sequence>
<keyword evidence="2" id="KW-1185">Reference proteome</keyword>
<dbReference type="Proteomes" id="UP000027734">
    <property type="component" value="Unassembled WGS sequence"/>
</dbReference>
<organism evidence="1 2">
    <name type="scientific">Sulfitobacter donghicola DSW-25 = KCTC 12864 = JCM 14565</name>
    <dbReference type="NCBI Taxonomy" id="1300350"/>
    <lineage>
        <taxon>Bacteria</taxon>
        <taxon>Pseudomonadati</taxon>
        <taxon>Pseudomonadota</taxon>
        <taxon>Alphaproteobacteria</taxon>
        <taxon>Rhodobacterales</taxon>
        <taxon>Roseobacteraceae</taxon>
        <taxon>Sulfitobacter</taxon>
    </lineage>
</organism>
<name>A0A073IDJ0_9RHOB</name>
<reference evidence="1 2" key="1">
    <citation type="submission" date="2014-01" db="EMBL/GenBank/DDBJ databases">
        <title>Sulfitobacter donghicola JCM 14565 Genome Sequencing.</title>
        <authorList>
            <person name="Lai Q."/>
            <person name="Hong Z."/>
        </authorList>
    </citation>
    <scope>NUCLEOTIDE SEQUENCE [LARGE SCALE GENOMIC DNA]</scope>
    <source>
        <strain evidence="1 2">JCM 14565</strain>
    </source>
</reference>
<dbReference type="eggNOG" id="ENOG5033D12">
    <property type="taxonomic scope" value="Bacteria"/>
</dbReference>
<protein>
    <submittedName>
        <fullName evidence="1">Uncharacterized protein</fullName>
    </submittedName>
</protein>
<evidence type="ECO:0000313" key="2">
    <source>
        <dbReference type="Proteomes" id="UP000027734"/>
    </source>
</evidence>
<dbReference type="OrthoDB" id="7855496at2"/>
<dbReference type="AlphaFoldDB" id="A0A073IDJ0"/>
<dbReference type="EMBL" id="JAMC01000014">
    <property type="protein sequence ID" value="KEJ87814.1"/>
    <property type="molecule type" value="Genomic_DNA"/>
</dbReference>
<comment type="caution">
    <text evidence="1">The sequence shown here is derived from an EMBL/GenBank/DDBJ whole genome shotgun (WGS) entry which is preliminary data.</text>
</comment>
<proteinExistence type="predicted"/>